<dbReference type="PANTHER" id="PTHR45947">
    <property type="entry name" value="SULFOQUINOVOSYL TRANSFERASE SQD2"/>
    <property type="match status" value="1"/>
</dbReference>
<evidence type="ECO:0000313" key="2">
    <source>
        <dbReference type="Proteomes" id="UP000064243"/>
    </source>
</evidence>
<dbReference type="CDD" id="cd03801">
    <property type="entry name" value="GT4_PimA-like"/>
    <property type="match status" value="1"/>
</dbReference>
<evidence type="ECO:0000313" key="1">
    <source>
        <dbReference type="EMBL" id="KVW94652.1"/>
    </source>
</evidence>
<dbReference type="PATRIC" id="fig|36861.3.peg.2065"/>
<dbReference type="Gene3D" id="3.40.50.2000">
    <property type="entry name" value="Glycogen Phosphorylase B"/>
    <property type="match status" value="2"/>
</dbReference>
<name>A0A119CV93_THIDE</name>
<dbReference type="AlphaFoldDB" id="A0A119CV93"/>
<keyword evidence="2" id="KW-1185">Reference proteome</keyword>
<accession>A0A119CV93</accession>
<dbReference type="EMBL" id="LDUG01000033">
    <property type="protein sequence ID" value="KVW94652.1"/>
    <property type="molecule type" value="Genomic_DNA"/>
</dbReference>
<dbReference type="GO" id="GO:0016758">
    <property type="term" value="F:hexosyltransferase activity"/>
    <property type="evidence" value="ECO:0007669"/>
    <property type="project" value="TreeGrafter"/>
</dbReference>
<dbReference type="InterPro" id="IPR050194">
    <property type="entry name" value="Glycosyltransferase_grp1"/>
</dbReference>
<organism evidence="1 2">
    <name type="scientific">Thiobacillus denitrificans</name>
    <dbReference type="NCBI Taxonomy" id="36861"/>
    <lineage>
        <taxon>Bacteria</taxon>
        <taxon>Pseudomonadati</taxon>
        <taxon>Pseudomonadota</taxon>
        <taxon>Betaproteobacteria</taxon>
        <taxon>Nitrosomonadales</taxon>
        <taxon>Thiobacillaceae</taxon>
        <taxon>Thiobacillus</taxon>
    </lineage>
</organism>
<protein>
    <recommendedName>
        <fullName evidence="3">Glycosyl transferase family 1 domain-containing protein</fullName>
    </recommendedName>
</protein>
<dbReference type="Pfam" id="PF13692">
    <property type="entry name" value="Glyco_trans_1_4"/>
    <property type="match status" value="1"/>
</dbReference>
<sequence>MAYHSNARDYALSHGARADQITVMHNTINEERIELMPKAEAQALVRGKHPEIGDRKIILFVGAVLAEKRIEVILEALDLMKRRDVVFVLVGDGEHLAAVRAACTGRDDVVLTGSIVEGVGPYFDAAEMYVLPGTGGLGINEAMAHRLPIVSGFADGSADDLVVDGENGFRLRENTPEELAKKMATILDTPGLTERMGERSRAMITGKFSFHEFINRIVNQLTRLAR</sequence>
<comment type="caution">
    <text evidence="1">The sequence shown here is derived from an EMBL/GenBank/DDBJ whole genome shotgun (WGS) entry which is preliminary data.</text>
</comment>
<dbReference type="SUPFAM" id="SSF53756">
    <property type="entry name" value="UDP-Glycosyltransferase/glycogen phosphorylase"/>
    <property type="match status" value="1"/>
</dbReference>
<dbReference type="Proteomes" id="UP000064243">
    <property type="component" value="Unassembled WGS sequence"/>
</dbReference>
<dbReference type="PANTHER" id="PTHR45947:SF3">
    <property type="entry name" value="SULFOQUINOVOSYL TRANSFERASE SQD2"/>
    <property type="match status" value="1"/>
</dbReference>
<reference evidence="1 2" key="1">
    <citation type="journal article" date="2015" name="Appl. Environ. Microbiol.">
        <title>Aerobic and Anaerobic Thiosulfate Oxidation by a Cold-Adapted, Subglacial Chemoautotroph.</title>
        <authorList>
            <person name="Harrold Z.R."/>
            <person name="Skidmore M.L."/>
            <person name="Hamilton T.L."/>
            <person name="Desch L."/>
            <person name="Amada K."/>
            <person name="van Gelder W."/>
            <person name="Glover K."/>
            <person name="Roden E.E."/>
            <person name="Boyd E.S."/>
        </authorList>
    </citation>
    <scope>NUCLEOTIDE SEQUENCE [LARGE SCALE GENOMIC DNA]</scope>
    <source>
        <strain evidence="1 2">RG</strain>
    </source>
</reference>
<proteinExistence type="predicted"/>
<evidence type="ECO:0008006" key="3">
    <source>
        <dbReference type="Google" id="ProtNLM"/>
    </source>
</evidence>
<gene>
    <name evidence="1" type="ORF">ABW22_11420</name>
</gene>